<feature type="transmembrane region" description="Helical" evidence="5">
    <location>
        <begin position="258"/>
        <end position="278"/>
    </location>
</feature>
<reference evidence="6 7" key="1">
    <citation type="submission" date="2015-01" db="EMBL/GenBank/DDBJ databases">
        <title>Lifestyle Evolution in Cyanobacterial Symbionts of Sponges.</title>
        <authorList>
            <person name="Burgsdorf I."/>
            <person name="Slaby B.M."/>
            <person name="Handley K.M."/>
            <person name="Haber M."/>
            <person name="Blom J."/>
            <person name="Marshall C.W."/>
            <person name="Gilbert J.A."/>
            <person name="Hentschel U."/>
            <person name="Steindler L."/>
        </authorList>
    </citation>
    <scope>NUCLEOTIDE SEQUENCE [LARGE SCALE GENOMIC DNA]</scope>
    <source>
        <strain evidence="6">SP3</strain>
    </source>
</reference>
<feature type="transmembrane region" description="Helical" evidence="5">
    <location>
        <begin position="138"/>
        <end position="158"/>
    </location>
</feature>
<comment type="subcellular location">
    <subcellularLocation>
        <location evidence="1">Membrane</location>
        <topology evidence="1">Multi-pass membrane protein</topology>
    </subcellularLocation>
</comment>
<evidence type="ECO:0000256" key="4">
    <source>
        <dbReference type="ARBA" id="ARBA00023136"/>
    </source>
</evidence>
<keyword evidence="2 5" id="KW-0812">Transmembrane</keyword>
<evidence type="ECO:0000256" key="1">
    <source>
        <dbReference type="ARBA" id="ARBA00004141"/>
    </source>
</evidence>
<name>A0A0G2HK97_9SYNE</name>
<evidence type="ECO:0000256" key="3">
    <source>
        <dbReference type="ARBA" id="ARBA00022989"/>
    </source>
</evidence>
<dbReference type="EMBL" id="JXQG01000042">
    <property type="protein sequence ID" value="KKZ11730.1"/>
    <property type="molecule type" value="Genomic_DNA"/>
</dbReference>
<dbReference type="GO" id="GO:0016020">
    <property type="term" value="C:membrane"/>
    <property type="evidence" value="ECO:0007669"/>
    <property type="project" value="UniProtKB-SubCell"/>
</dbReference>
<evidence type="ECO:0000256" key="5">
    <source>
        <dbReference type="SAM" id="Phobius"/>
    </source>
</evidence>
<dbReference type="InterPro" id="IPR038770">
    <property type="entry name" value="Na+/solute_symporter_sf"/>
</dbReference>
<feature type="transmembrane region" description="Helical" evidence="5">
    <location>
        <begin position="193"/>
        <end position="218"/>
    </location>
</feature>
<dbReference type="Pfam" id="PF01758">
    <property type="entry name" value="SBF"/>
    <property type="match status" value="1"/>
</dbReference>
<keyword evidence="3 5" id="KW-1133">Transmembrane helix</keyword>
<feature type="transmembrane region" description="Helical" evidence="5">
    <location>
        <begin position="7"/>
        <end position="27"/>
    </location>
</feature>
<keyword evidence="4 5" id="KW-0472">Membrane</keyword>
<organism evidence="6 7">
    <name type="scientific">Candidatus Synechococcus spongiarum SP3</name>
    <dbReference type="NCBI Taxonomy" id="1604020"/>
    <lineage>
        <taxon>Bacteria</taxon>
        <taxon>Bacillati</taxon>
        <taxon>Cyanobacteriota</taxon>
        <taxon>Cyanophyceae</taxon>
        <taxon>Synechococcales</taxon>
        <taxon>Synechococcaceae</taxon>
        <taxon>Synechococcus</taxon>
    </lineage>
</organism>
<dbReference type="Proteomes" id="UP000035067">
    <property type="component" value="Unassembled WGS sequence"/>
</dbReference>
<evidence type="ECO:0000313" key="6">
    <source>
        <dbReference type="EMBL" id="KKZ11730.1"/>
    </source>
</evidence>
<comment type="caution">
    <text evidence="6">The sequence shown here is derived from an EMBL/GenBank/DDBJ whole genome shotgun (WGS) entry which is preliminary data.</text>
</comment>
<feature type="transmembrane region" description="Helical" evidence="5">
    <location>
        <begin position="170"/>
        <end position="187"/>
    </location>
</feature>
<proteinExistence type="predicted"/>
<dbReference type="Gene3D" id="1.20.1530.20">
    <property type="match status" value="1"/>
</dbReference>
<evidence type="ECO:0000256" key="2">
    <source>
        <dbReference type="ARBA" id="ARBA00022692"/>
    </source>
</evidence>
<dbReference type="InterPro" id="IPR002657">
    <property type="entry name" value="BilAc:Na_symport/Acr3"/>
</dbReference>
<feature type="transmembrane region" description="Helical" evidence="5">
    <location>
        <begin position="94"/>
        <end position="118"/>
    </location>
</feature>
<gene>
    <name evidence="6" type="ORF">TE42_07120</name>
</gene>
<protein>
    <submittedName>
        <fullName evidence="6">Symporter</fullName>
    </submittedName>
</protein>
<feature type="transmembrane region" description="Helical" evidence="5">
    <location>
        <begin position="39"/>
        <end position="61"/>
    </location>
</feature>
<sequence>MGNLTEVGLPIALAFIMFRLGLGLTVDDFFRIARQPRDVLVGILSQMVLLPVVGFALASTWPMAPELALGVMLIAAAPGGVTSNVLTSFAGGDVALSISLTAVTSVMSVVTVPLIVAFSHQQFMGSDSLGDFSVASTALQVFVVVTLPVMLGVLTHHLAPPAARRLRSRAHTVSILLFVLVLLGAVVEARDDIVPYFAQAGLVTLVLNVTMMVLAWTVAGALASGPKQRIAITIECGLQNGTMAIAVGVLLFGGGLTVVPAATYSLIMFATALLYLGALRRKAKVAA</sequence>
<dbReference type="PANTHER" id="PTHR10361">
    <property type="entry name" value="SODIUM-BILE ACID COTRANSPORTER"/>
    <property type="match status" value="1"/>
</dbReference>
<feature type="transmembrane region" description="Helical" evidence="5">
    <location>
        <begin position="67"/>
        <end position="87"/>
    </location>
</feature>
<feature type="transmembrane region" description="Helical" evidence="5">
    <location>
        <begin position="230"/>
        <end position="252"/>
    </location>
</feature>
<dbReference type="PANTHER" id="PTHR10361:SF24">
    <property type="entry name" value="P3 PROTEIN"/>
    <property type="match status" value="1"/>
</dbReference>
<evidence type="ECO:0000313" key="7">
    <source>
        <dbReference type="Proteomes" id="UP000035067"/>
    </source>
</evidence>
<accession>A0A0G2HK97</accession>
<dbReference type="AlphaFoldDB" id="A0A0G2HK97"/>
<dbReference type="PATRIC" id="fig|1604020.3.peg.1277"/>
<dbReference type="InterPro" id="IPR004710">
    <property type="entry name" value="Bilac:Na_transpt"/>
</dbReference>